<evidence type="ECO:0000256" key="1">
    <source>
        <dbReference type="ARBA" id="ARBA00004651"/>
    </source>
</evidence>
<evidence type="ECO:0000256" key="6">
    <source>
        <dbReference type="ARBA" id="ARBA00023170"/>
    </source>
</evidence>
<sequence length="580" mass="65821">MEKPYQITQQEFVLMQKWISRYDSVMLLLCSNSPDKSELVLLKQMRAKTTTWTSLNAAFFKELMKNTFVNWRSLVLLPRIFEREVGCLRGRENGTLPLNLADWVVLRDDSQLVRPVTYRGVQAVCALSSDFAYLEALNRSASKPRVHSRKCISKKIPQKSGWTAAFDGHEVILGCVPLQSVRTNDPITCNSGTYDGVFDVLRTLNATLKFVFFEHFASSVNALFEGDVDIIIASIITSEESFKVFFYPEVVEYRYERFYAWKGEATVSFVTFFLHSWPAVLSVLIVMAAAYITFNISECLERRRRGRFRFHCDWAMFLIASVFATPAPLPWQSVGNNRGANKRSQKVMALAWLFGVLPLSVYFSGELTSSLAVTIPPDPIDTVDELEAALDQGKLYPCIFRDNGQGLFLNNRGQSNNHNLRMKLRAAFERQSGTVELSFAYFTDCLNSCAKRPGFACFLYALDECFFKTEIRPYAESRDDLGLALISTPVRKDFILAGQFSKVTRRVFETALDPYAFNRPRRCAKNGSILLPSEKINVGATEILTLDNIHAFLLLFLVLLLLCVCVLSIEIVASSKWWAH</sequence>
<reference evidence="9 10" key="1">
    <citation type="journal article" date="2020" name="Cell">
        <title>Large-Scale Comparative Analyses of Tick Genomes Elucidate Their Genetic Diversity and Vector Capacities.</title>
        <authorList>
            <consortium name="Tick Genome and Microbiome Consortium (TIGMIC)"/>
            <person name="Jia N."/>
            <person name="Wang J."/>
            <person name="Shi W."/>
            <person name="Du L."/>
            <person name="Sun Y."/>
            <person name="Zhan W."/>
            <person name="Jiang J.F."/>
            <person name="Wang Q."/>
            <person name="Zhang B."/>
            <person name="Ji P."/>
            <person name="Bell-Sakyi L."/>
            <person name="Cui X.M."/>
            <person name="Yuan T.T."/>
            <person name="Jiang B.G."/>
            <person name="Yang W.F."/>
            <person name="Lam T.T."/>
            <person name="Chang Q.C."/>
            <person name="Ding S.J."/>
            <person name="Wang X.J."/>
            <person name="Zhu J.G."/>
            <person name="Ruan X.D."/>
            <person name="Zhao L."/>
            <person name="Wei J.T."/>
            <person name="Ye R.Z."/>
            <person name="Que T.C."/>
            <person name="Du C.H."/>
            <person name="Zhou Y.H."/>
            <person name="Cheng J.X."/>
            <person name="Dai P.F."/>
            <person name="Guo W.B."/>
            <person name="Han X.H."/>
            <person name="Huang E.J."/>
            <person name="Li L.F."/>
            <person name="Wei W."/>
            <person name="Gao Y.C."/>
            <person name="Liu J.Z."/>
            <person name="Shao H.Z."/>
            <person name="Wang X."/>
            <person name="Wang C.C."/>
            <person name="Yang T.C."/>
            <person name="Huo Q.B."/>
            <person name="Li W."/>
            <person name="Chen H.Y."/>
            <person name="Chen S.E."/>
            <person name="Zhou L.G."/>
            <person name="Ni X.B."/>
            <person name="Tian J.H."/>
            <person name="Sheng Y."/>
            <person name="Liu T."/>
            <person name="Pan Y.S."/>
            <person name="Xia L.Y."/>
            <person name="Li J."/>
            <person name="Zhao F."/>
            <person name="Cao W.C."/>
        </authorList>
    </citation>
    <scope>NUCLEOTIDE SEQUENCE [LARGE SCALE GENOMIC DNA]</scope>
    <source>
        <strain evidence="9">HaeL-2018</strain>
    </source>
</reference>
<dbReference type="PANTHER" id="PTHR42643:SF38">
    <property type="entry name" value="IONOTROPIC RECEPTOR 100A"/>
    <property type="match status" value="1"/>
</dbReference>
<keyword evidence="4 8" id="KW-1133">Transmembrane helix</keyword>
<keyword evidence="5 8" id="KW-0472">Membrane</keyword>
<evidence type="ECO:0000313" key="9">
    <source>
        <dbReference type="EMBL" id="KAH9372396.1"/>
    </source>
</evidence>
<dbReference type="EMBL" id="JABSTR010000006">
    <property type="protein sequence ID" value="KAH9372396.1"/>
    <property type="molecule type" value="Genomic_DNA"/>
</dbReference>
<accession>A0A9J6GDC8</accession>
<evidence type="ECO:0000256" key="3">
    <source>
        <dbReference type="ARBA" id="ARBA00022692"/>
    </source>
</evidence>
<name>A0A9J6GDC8_HAELO</name>
<dbReference type="AlphaFoldDB" id="A0A9J6GDC8"/>
<dbReference type="InterPro" id="IPR052192">
    <property type="entry name" value="Insect_Ionotropic_Sensory_Rcpt"/>
</dbReference>
<proteinExistence type="predicted"/>
<dbReference type="Proteomes" id="UP000821853">
    <property type="component" value="Chromosome 4"/>
</dbReference>
<evidence type="ECO:0000256" key="7">
    <source>
        <dbReference type="ARBA" id="ARBA00023180"/>
    </source>
</evidence>
<feature type="transmembrane region" description="Helical" evidence="8">
    <location>
        <begin position="308"/>
        <end position="327"/>
    </location>
</feature>
<dbReference type="PANTHER" id="PTHR42643">
    <property type="entry name" value="IONOTROPIC RECEPTOR 20A-RELATED"/>
    <property type="match status" value="1"/>
</dbReference>
<dbReference type="VEuPathDB" id="VectorBase:HLOH_054543"/>
<dbReference type="GO" id="GO:0005886">
    <property type="term" value="C:plasma membrane"/>
    <property type="evidence" value="ECO:0007669"/>
    <property type="project" value="UniProtKB-SubCell"/>
</dbReference>
<keyword evidence="6" id="KW-0675">Receptor</keyword>
<organism evidence="9 10">
    <name type="scientific">Haemaphysalis longicornis</name>
    <name type="common">Bush tick</name>
    <dbReference type="NCBI Taxonomy" id="44386"/>
    <lineage>
        <taxon>Eukaryota</taxon>
        <taxon>Metazoa</taxon>
        <taxon>Ecdysozoa</taxon>
        <taxon>Arthropoda</taxon>
        <taxon>Chelicerata</taxon>
        <taxon>Arachnida</taxon>
        <taxon>Acari</taxon>
        <taxon>Parasitiformes</taxon>
        <taxon>Ixodida</taxon>
        <taxon>Ixodoidea</taxon>
        <taxon>Ixodidae</taxon>
        <taxon>Haemaphysalinae</taxon>
        <taxon>Haemaphysalis</taxon>
    </lineage>
</organism>
<dbReference type="OrthoDB" id="5984008at2759"/>
<comment type="subcellular location">
    <subcellularLocation>
        <location evidence="1">Cell membrane</location>
        <topology evidence="1">Multi-pass membrane protein</topology>
    </subcellularLocation>
</comment>
<evidence type="ECO:0000256" key="2">
    <source>
        <dbReference type="ARBA" id="ARBA00022475"/>
    </source>
</evidence>
<evidence type="ECO:0008006" key="11">
    <source>
        <dbReference type="Google" id="ProtNLM"/>
    </source>
</evidence>
<keyword evidence="7" id="KW-0325">Glycoprotein</keyword>
<keyword evidence="10" id="KW-1185">Reference proteome</keyword>
<feature type="transmembrane region" description="Helical" evidence="8">
    <location>
        <begin position="347"/>
        <end position="365"/>
    </location>
</feature>
<keyword evidence="3 8" id="KW-0812">Transmembrane</keyword>
<comment type="caution">
    <text evidence="9">The sequence shown here is derived from an EMBL/GenBank/DDBJ whole genome shotgun (WGS) entry which is preliminary data.</text>
</comment>
<protein>
    <recommendedName>
        <fullName evidence="11">Ionotropic receptor</fullName>
    </recommendedName>
</protein>
<feature type="transmembrane region" description="Helical" evidence="8">
    <location>
        <begin position="551"/>
        <end position="573"/>
    </location>
</feature>
<evidence type="ECO:0000256" key="8">
    <source>
        <dbReference type="SAM" id="Phobius"/>
    </source>
</evidence>
<evidence type="ECO:0000313" key="10">
    <source>
        <dbReference type="Proteomes" id="UP000821853"/>
    </source>
</evidence>
<keyword evidence="2" id="KW-1003">Cell membrane</keyword>
<feature type="transmembrane region" description="Helical" evidence="8">
    <location>
        <begin position="277"/>
        <end position="296"/>
    </location>
</feature>
<evidence type="ECO:0000256" key="4">
    <source>
        <dbReference type="ARBA" id="ARBA00022989"/>
    </source>
</evidence>
<evidence type="ECO:0000256" key="5">
    <source>
        <dbReference type="ARBA" id="ARBA00023136"/>
    </source>
</evidence>
<gene>
    <name evidence="9" type="ORF">HPB48_019968</name>
</gene>